<proteinExistence type="predicted"/>
<keyword evidence="1" id="KW-0472">Membrane</keyword>
<comment type="caution">
    <text evidence="2">The sequence shown here is derived from an EMBL/GenBank/DDBJ whole genome shotgun (WGS) entry which is preliminary data.</text>
</comment>
<protein>
    <submittedName>
        <fullName evidence="2">Uncharacterized protein</fullName>
    </submittedName>
</protein>
<dbReference type="RefSeq" id="WP_277445220.1">
    <property type="nucleotide sequence ID" value="NZ_JAKOAV010000039.1"/>
</dbReference>
<evidence type="ECO:0000313" key="2">
    <source>
        <dbReference type="EMBL" id="MDF9409713.1"/>
    </source>
</evidence>
<reference evidence="2" key="1">
    <citation type="submission" date="2022-02" db="EMBL/GenBank/DDBJ databases">
        <authorList>
            <person name="Leng L."/>
        </authorList>
    </citation>
    <scope>NUCLEOTIDE SEQUENCE</scope>
    <source>
        <strain evidence="2">JI</strain>
    </source>
</reference>
<dbReference type="EMBL" id="JAKOAV010000039">
    <property type="protein sequence ID" value="MDF9409713.1"/>
    <property type="molecule type" value="Genomic_DNA"/>
</dbReference>
<keyword evidence="3" id="KW-1185">Reference proteome</keyword>
<dbReference type="Proteomes" id="UP001154312">
    <property type="component" value="Unassembled WGS sequence"/>
</dbReference>
<evidence type="ECO:0000313" key="3">
    <source>
        <dbReference type="Proteomes" id="UP001154312"/>
    </source>
</evidence>
<keyword evidence="1" id="KW-1133">Transmembrane helix</keyword>
<sequence length="53" mass="5511">MQTMTESPIEAVINPGGSAGLIGVRIPLALGLGALWVKFLNKIHLGVNSIRVG</sequence>
<feature type="transmembrane region" description="Helical" evidence="1">
    <location>
        <begin position="20"/>
        <end position="41"/>
    </location>
</feature>
<accession>A0A9X4H746</accession>
<name>A0A9X4H746_9FIRM</name>
<keyword evidence="1" id="KW-0812">Transmembrane</keyword>
<evidence type="ECO:0000256" key="1">
    <source>
        <dbReference type="SAM" id="Phobius"/>
    </source>
</evidence>
<gene>
    <name evidence="2" type="ORF">L7E55_15380</name>
</gene>
<organism evidence="2 3">
    <name type="scientific">Pelotomaculum isophthalicicum JI</name>
    <dbReference type="NCBI Taxonomy" id="947010"/>
    <lineage>
        <taxon>Bacteria</taxon>
        <taxon>Bacillati</taxon>
        <taxon>Bacillota</taxon>
        <taxon>Clostridia</taxon>
        <taxon>Eubacteriales</taxon>
        <taxon>Desulfotomaculaceae</taxon>
        <taxon>Pelotomaculum</taxon>
    </lineage>
</organism>
<dbReference type="AlphaFoldDB" id="A0A9X4H746"/>